<feature type="transmembrane region" description="Helical" evidence="1">
    <location>
        <begin position="21"/>
        <end position="39"/>
    </location>
</feature>
<comment type="caution">
    <text evidence="2">The sequence shown here is derived from an EMBL/GenBank/DDBJ whole genome shotgun (WGS) entry which is preliminary data.</text>
</comment>
<evidence type="ECO:0000313" key="2">
    <source>
        <dbReference type="EMBL" id="RHH50014.1"/>
    </source>
</evidence>
<evidence type="ECO:0000313" key="3">
    <source>
        <dbReference type="Proteomes" id="UP000283329"/>
    </source>
</evidence>
<name>A0A414X7L9_BACOV</name>
<gene>
    <name evidence="2" type="ORF">DW206_05085</name>
</gene>
<sequence>MKLLTIKYLNTQKIIIMENLFFIYFLINFIAMIPVAYAADKRIVSTGWAALITLIFSPVIGFLFVLCYPTKAESEYQEKMLLRMNNILERLPRKE</sequence>
<dbReference type="Proteomes" id="UP000283329">
    <property type="component" value="Unassembled WGS sequence"/>
</dbReference>
<organism evidence="2 3">
    <name type="scientific">Bacteroides ovatus</name>
    <dbReference type="NCBI Taxonomy" id="28116"/>
    <lineage>
        <taxon>Bacteria</taxon>
        <taxon>Pseudomonadati</taxon>
        <taxon>Bacteroidota</taxon>
        <taxon>Bacteroidia</taxon>
        <taxon>Bacteroidales</taxon>
        <taxon>Bacteroidaceae</taxon>
        <taxon>Bacteroides</taxon>
    </lineage>
</organism>
<keyword evidence="1" id="KW-1133">Transmembrane helix</keyword>
<keyword evidence="1" id="KW-0472">Membrane</keyword>
<reference evidence="2 3" key="1">
    <citation type="submission" date="2018-08" db="EMBL/GenBank/DDBJ databases">
        <title>A genome reference for cultivated species of the human gut microbiota.</title>
        <authorList>
            <person name="Zou Y."/>
            <person name="Xue W."/>
            <person name="Luo G."/>
        </authorList>
    </citation>
    <scope>NUCLEOTIDE SEQUENCE [LARGE SCALE GENOMIC DNA]</scope>
    <source>
        <strain evidence="2 3">AM17-48</strain>
    </source>
</reference>
<keyword evidence="1" id="KW-0812">Transmembrane</keyword>
<dbReference type="EMBL" id="QRJR01000003">
    <property type="protein sequence ID" value="RHH50014.1"/>
    <property type="molecule type" value="Genomic_DNA"/>
</dbReference>
<protein>
    <submittedName>
        <fullName evidence="2">Uncharacterized protein</fullName>
    </submittedName>
</protein>
<dbReference type="AlphaFoldDB" id="A0A414X7L9"/>
<accession>A0A414X7L9</accession>
<proteinExistence type="predicted"/>
<feature type="transmembrane region" description="Helical" evidence="1">
    <location>
        <begin position="45"/>
        <end position="68"/>
    </location>
</feature>
<evidence type="ECO:0000256" key="1">
    <source>
        <dbReference type="SAM" id="Phobius"/>
    </source>
</evidence>